<dbReference type="OrthoDB" id="3557229at2759"/>
<evidence type="ECO:0000313" key="3">
    <source>
        <dbReference type="Proteomes" id="UP000664132"/>
    </source>
</evidence>
<name>A0A8H7WL10_9HELO</name>
<protein>
    <submittedName>
        <fullName evidence="2">Uncharacterized protein</fullName>
    </submittedName>
</protein>
<keyword evidence="3" id="KW-1185">Reference proteome</keyword>
<proteinExistence type="predicted"/>
<sequence length="364" mass="41731">MSQTEPTYVTETTYNFHRERQESAIRGEFGRQASLIEKGNKQSRNDLTTTFSDRISNVHGTLSGSIGELSDGVQVLKDEVHQVKDEVHQVKTRLDHIEGDVSEVRSSLLDFGVRLERMEKVRMNGTKSRLYEKIEMFGKIVPGVGYQMPRYVPKNAGEFWKLKGDVNTTSTRRLIYLVEFYNINDYQHWHKTQFEEDMTSDPDDMQSDDEQSSLDLASSDLSLEEAVQRYPAQAVEKVATMLGLIEENFERALKYQQLPRRIEQRLQSREDQPMEEAKRQRLPLRPSPEVPKPTLTLSQLLQDQKSDSPEFDETQLEYDNSSSAAKARAQMIRKLKGGPHSNSPSITYPEGSPTEPNESPKLQD</sequence>
<gene>
    <name evidence="2" type="ORF">IFR04_000256</name>
</gene>
<dbReference type="Gene3D" id="1.20.5.190">
    <property type="match status" value="1"/>
</dbReference>
<accession>A0A8H7WL10</accession>
<evidence type="ECO:0000256" key="1">
    <source>
        <dbReference type="SAM" id="MobiDB-lite"/>
    </source>
</evidence>
<dbReference type="EMBL" id="JAFJYH010000001">
    <property type="protein sequence ID" value="KAG4426825.1"/>
    <property type="molecule type" value="Genomic_DNA"/>
</dbReference>
<organism evidence="2 3">
    <name type="scientific">Cadophora malorum</name>
    <dbReference type="NCBI Taxonomy" id="108018"/>
    <lineage>
        <taxon>Eukaryota</taxon>
        <taxon>Fungi</taxon>
        <taxon>Dikarya</taxon>
        <taxon>Ascomycota</taxon>
        <taxon>Pezizomycotina</taxon>
        <taxon>Leotiomycetes</taxon>
        <taxon>Helotiales</taxon>
        <taxon>Ploettnerulaceae</taxon>
        <taxon>Cadophora</taxon>
    </lineage>
</organism>
<feature type="region of interest" description="Disordered" evidence="1">
    <location>
        <begin position="265"/>
        <end position="364"/>
    </location>
</feature>
<dbReference type="AlphaFoldDB" id="A0A8H7WL10"/>
<reference evidence="2" key="1">
    <citation type="submission" date="2021-02" db="EMBL/GenBank/DDBJ databases">
        <title>Genome sequence Cadophora malorum strain M34.</title>
        <authorList>
            <person name="Stefanovic E."/>
            <person name="Vu D."/>
            <person name="Scully C."/>
            <person name="Dijksterhuis J."/>
            <person name="Roader J."/>
            <person name="Houbraken J."/>
        </authorList>
    </citation>
    <scope>NUCLEOTIDE SEQUENCE</scope>
    <source>
        <strain evidence="2">M34</strain>
    </source>
</reference>
<feature type="compositionally biased region" description="Basic and acidic residues" evidence="1">
    <location>
        <begin position="265"/>
        <end position="279"/>
    </location>
</feature>
<evidence type="ECO:0000313" key="2">
    <source>
        <dbReference type="EMBL" id="KAG4426825.1"/>
    </source>
</evidence>
<dbReference type="Proteomes" id="UP000664132">
    <property type="component" value="Unassembled WGS sequence"/>
</dbReference>
<feature type="compositionally biased region" description="Polar residues" evidence="1">
    <location>
        <begin position="354"/>
        <end position="364"/>
    </location>
</feature>
<comment type="caution">
    <text evidence="2">The sequence shown here is derived from an EMBL/GenBank/DDBJ whole genome shotgun (WGS) entry which is preliminary data.</text>
</comment>